<proteinExistence type="predicted"/>
<evidence type="ECO:0000313" key="2">
    <source>
        <dbReference type="EnsemblMetazoa" id="BGLB034759-PA"/>
    </source>
</evidence>
<keyword evidence="1" id="KW-0732">Signal</keyword>
<feature type="chain" id="PRO_5044573297" evidence="1">
    <location>
        <begin position="20"/>
        <end position="174"/>
    </location>
</feature>
<dbReference type="VEuPathDB" id="VectorBase:BGLB034759"/>
<dbReference type="SUPFAM" id="SSF47473">
    <property type="entry name" value="EF-hand"/>
    <property type="match status" value="1"/>
</dbReference>
<dbReference type="Proteomes" id="UP001165740">
    <property type="component" value="Chromosome 14"/>
</dbReference>
<dbReference type="VEuPathDB" id="VectorBase:BGLAX_039185"/>
<evidence type="ECO:0000313" key="5">
    <source>
        <dbReference type="RefSeq" id="XP_013086975.1"/>
    </source>
</evidence>
<reference evidence="5" key="2">
    <citation type="submission" date="2025-04" db="UniProtKB">
        <authorList>
            <consortium name="RefSeq"/>
        </authorList>
    </citation>
    <scope>IDENTIFICATION</scope>
</reference>
<dbReference type="KEGG" id="bgt:106071432"/>
<dbReference type="Proteomes" id="UP000076420">
    <property type="component" value="Unassembled WGS sequence"/>
</dbReference>
<dbReference type="OrthoDB" id="10318094at2759"/>
<gene>
    <name evidence="2" type="primary">106071432</name>
    <name evidence="5" type="synonym">LOC106071432</name>
</gene>
<dbReference type="AlphaFoldDB" id="A0A2C9LTR4"/>
<reference evidence="2" key="1">
    <citation type="submission" date="2020-05" db="UniProtKB">
        <authorList>
            <consortium name="EnsemblMetazoa"/>
        </authorList>
    </citation>
    <scope>IDENTIFICATION</scope>
    <source>
        <strain evidence="2">BB02</strain>
    </source>
</reference>
<evidence type="ECO:0000256" key="1">
    <source>
        <dbReference type="SAM" id="SignalP"/>
    </source>
</evidence>
<feature type="signal peptide" evidence="1">
    <location>
        <begin position="1"/>
        <end position="19"/>
    </location>
</feature>
<protein>
    <submittedName>
        <fullName evidence="5">Uncharacterized protein LOC106071432</fullName>
    </submittedName>
</protein>
<evidence type="ECO:0000313" key="4">
    <source>
        <dbReference type="Proteomes" id="UP001165740"/>
    </source>
</evidence>
<dbReference type="GeneID" id="106071432"/>
<dbReference type="Gene3D" id="1.10.238.10">
    <property type="entry name" value="EF-hand"/>
    <property type="match status" value="1"/>
</dbReference>
<dbReference type="EnsemblMetazoa" id="BGLB034759-RA">
    <property type="protein sequence ID" value="BGLB034759-PA"/>
    <property type="gene ID" value="BGLB034759"/>
</dbReference>
<evidence type="ECO:0000313" key="3">
    <source>
        <dbReference type="Proteomes" id="UP000076420"/>
    </source>
</evidence>
<keyword evidence="4" id="KW-1185">Reference proteome</keyword>
<accession>A0A2C9LTR4</accession>
<dbReference type="InterPro" id="IPR011992">
    <property type="entry name" value="EF-hand-dom_pair"/>
</dbReference>
<organism evidence="2 3">
    <name type="scientific">Biomphalaria glabrata</name>
    <name type="common">Bloodfluke planorb</name>
    <name type="synonym">Freshwater snail</name>
    <dbReference type="NCBI Taxonomy" id="6526"/>
    <lineage>
        <taxon>Eukaryota</taxon>
        <taxon>Metazoa</taxon>
        <taxon>Spiralia</taxon>
        <taxon>Lophotrochozoa</taxon>
        <taxon>Mollusca</taxon>
        <taxon>Gastropoda</taxon>
        <taxon>Heterobranchia</taxon>
        <taxon>Euthyneura</taxon>
        <taxon>Panpulmonata</taxon>
        <taxon>Hygrophila</taxon>
        <taxon>Lymnaeoidea</taxon>
        <taxon>Planorbidae</taxon>
        <taxon>Biomphalaria</taxon>
    </lineage>
</organism>
<sequence length="174" mass="20229">MTLNHLIVIYFLTIGSVISSDDSDADDSVPRYSIFDKDVITSAFKGAEPAVLQYFKDENLTLSTFQCLIQPESPLIRKDLKQRFLRLDTDHNKVFDSRDFSPLKRFVFYLDFVILGAFRGNDFSLSKREFSAFLEDAPFHPNKKYIRALRKVFDIVDFDHNGIWDPSDFLVCHE</sequence>
<name>A0A2C9LTR4_BIOGL</name>
<dbReference type="RefSeq" id="XP_013086975.1">
    <property type="nucleotide sequence ID" value="XM_013231521.2"/>
</dbReference>